<proteinExistence type="predicted"/>
<evidence type="ECO:0000313" key="1">
    <source>
        <dbReference type="EMBL" id="CAL1710962.1"/>
    </source>
</evidence>
<accession>A0ABP1DUU3</accession>
<dbReference type="Proteomes" id="UP001497453">
    <property type="component" value="Chromosome 6"/>
</dbReference>
<name>A0ABP1DUU3_9APHY</name>
<sequence>MKIHNSLDGSAGRRHPLCHGHGGDKEMSNIFVYGSGPHFRTSLCLSRCTRAYCSSVPIYMICLILHCLGTKHFDLFRIHTDYSKMPSQNGLLLSLSPCSLCLDEAFVHLTLKIHVWCAMRSDSVPSFPEVGTCHELRSEVALTKLCGGPLVFVISPRHCFQRATVGKVLNLRVNMINLWM</sequence>
<dbReference type="EMBL" id="OZ037949">
    <property type="protein sequence ID" value="CAL1710962.1"/>
    <property type="molecule type" value="Genomic_DNA"/>
</dbReference>
<evidence type="ECO:0000313" key="2">
    <source>
        <dbReference type="Proteomes" id="UP001497453"/>
    </source>
</evidence>
<reference evidence="2" key="1">
    <citation type="submission" date="2024-04" db="EMBL/GenBank/DDBJ databases">
        <authorList>
            <person name="Shaw F."/>
            <person name="Minotto A."/>
        </authorList>
    </citation>
    <scope>NUCLEOTIDE SEQUENCE [LARGE SCALE GENOMIC DNA]</scope>
</reference>
<organism evidence="1 2">
    <name type="scientific">Somion occarium</name>
    <dbReference type="NCBI Taxonomy" id="3059160"/>
    <lineage>
        <taxon>Eukaryota</taxon>
        <taxon>Fungi</taxon>
        <taxon>Dikarya</taxon>
        <taxon>Basidiomycota</taxon>
        <taxon>Agaricomycotina</taxon>
        <taxon>Agaricomycetes</taxon>
        <taxon>Polyporales</taxon>
        <taxon>Cerrenaceae</taxon>
        <taxon>Somion</taxon>
    </lineage>
</organism>
<keyword evidence="2" id="KW-1185">Reference proteome</keyword>
<gene>
    <name evidence="1" type="ORF">GFSPODELE1_LOCUS8109</name>
</gene>
<protein>
    <submittedName>
        <fullName evidence="1">Uncharacterized protein</fullName>
    </submittedName>
</protein>